<dbReference type="InterPro" id="IPR034164">
    <property type="entry name" value="Pepsin-like_dom"/>
</dbReference>
<proteinExistence type="inferred from homology"/>
<dbReference type="AlphaFoldDB" id="W4K554"/>
<feature type="domain" description="Peptidase A1" evidence="3">
    <location>
        <begin position="20"/>
        <end position="329"/>
    </location>
</feature>
<sequence length="365" mass="38534">MGTGVEPLQDFAPGNVDLLYYGPVDIGTPAQRLTIDIDTGSADLWVPVNCTSCNGRSFDPAQSSTYTNTNQPFSITYGSGAVSGTLATDVVSIAGFTVQQQAFGAIDGESADFQGQPNDGLLGMAFGTIAQSRRPTFFENLIEGRQLAAPLFSVHLERRQETGSEVCFGCVDADRIDGTGSITWIPVKSQTYWAIGMDGIAANGQVAQTNILAAIDTGTTLVYLPNELAARFYALVPGSKLAAQFGPGFYTYPCASRPTVELSFDGTRFALDLRDFNLGRTALGSADCVGGILAAGDGFPSNLAIVGDEFLKSCESLICPVVLRAILMCSSVAGWDARGVHLGYSIYDYSNGARVGFAQDANNKP</sequence>
<dbReference type="HOGENOM" id="CLU_013253_1_0_1"/>
<dbReference type="InterPro" id="IPR033121">
    <property type="entry name" value="PEPTIDASE_A1"/>
</dbReference>
<dbReference type="PANTHER" id="PTHR47966">
    <property type="entry name" value="BETA-SITE APP-CLEAVING ENZYME, ISOFORM A-RELATED"/>
    <property type="match status" value="1"/>
</dbReference>
<evidence type="ECO:0000256" key="1">
    <source>
        <dbReference type="ARBA" id="ARBA00007447"/>
    </source>
</evidence>
<feature type="active site" evidence="2">
    <location>
        <position position="38"/>
    </location>
</feature>
<feature type="active site" evidence="2">
    <location>
        <position position="216"/>
    </location>
</feature>
<dbReference type="PRINTS" id="PR00792">
    <property type="entry name" value="PEPSIN"/>
</dbReference>
<comment type="similarity">
    <text evidence="1">Belongs to the peptidase A1 family.</text>
</comment>
<gene>
    <name evidence="4" type="ORF">HETIRDRAFT_440362</name>
</gene>
<dbReference type="GeneID" id="20675257"/>
<dbReference type="RefSeq" id="XP_009547239.1">
    <property type="nucleotide sequence ID" value="XM_009548944.1"/>
</dbReference>
<evidence type="ECO:0000256" key="2">
    <source>
        <dbReference type="PIRSR" id="PIRSR601461-1"/>
    </source>
</evidence>
<dbReference type="OrthoDB" id="2747330at2759"/>
<reference evidence="4 5" key="1">
    <citation type="journal article" date="2012" name="New Phytol.">
        <title>Insight into trade-off between wood decay and parasitism from the genome of a fungal forest pathogen.</title>
        <authorList>
            <person name="Olson A."/>
            <person name="Aerts A."/>
            <person name="Asiegbu F."/>
            <person name="Belbahri L."/>
            <person name="Bouzid O."/>
            <person name="Broberg A."/>
            <person name="Canback B."/>
            <person name="Coutinho P.M."/>
            <person name="Cullen D."/>
            <person name="Dalman K."/>
            <person name="Deflorio G."/>
            <person name="van Diepen L.T."/>
            <person name="Dunand C."/>
            <person name="Duplessis S."/>
            <person name="Durling M."/>
            <person name="Gonthier P."/>
            <person name="Grimwood J."/>
            <person name="Fossdal C.G."/>
            <person name="Hansson D."/>
            <person name="Henrissat B."/>
            <person name="Hietala A."/>
            <person name="Himmelstrand K."/>
            <person name="Hoffmeister D."/>
            <person name="Hogberg N."/>
            <person name="James T.Y."/>
            <person name="Karlsson M."/>
            <person name="Kohler A."/>
            <person name="Kues U."/>
            <person name="Lee Y.H."/>
            <person name="Lin Y.C."/>
            <person name="Lind M."/>
            <person name="Lindquist E."/>
            <person name="Lombard V."/>
            <person name="Lucas S."/>
            <person name="Lunden K."/>
            <person name="Morin E."/>
            <person name="Murat C."/>
            <person name="Park J."/>
            <person name="Raffaello T."/>
            <person name="Rouze P."/>
            <person name="Salamov A."/>
            <person name="Schmutz J."/>
            <person name="Solheim H."/>
            <person name="Stahlberg J."/>
            <person name="Velez H."/>
            <person name="de Vries R.P."/>
            <person name="Wiebenga A."/>
            <person name="Woodward S."/>
            <person name="Yakovlev I."/>
            <person name="Garbelotto M."/>
            <person name="Martin F."/>
            <person name="Grigoriev I.V."/>
            <person name="Stenlid J."/>
        </authorList>
    </citation>
    <scope>NUCLEOTIDE SEQUENCE [LARGE SCALE GENOMIC DNA]</scope>
    <source>
        <strain evidence="4 5">TC 32-1</strain>
    </source>
</reference>
<dbReference type="InParanoid" id="W4K554"/>
<dbReference type="KEGG" id="hir:HETIRDRAFT_440362"/>
<dbReference type="FunFam" id="2.40.70.10:FF:000008">
    <property type="entry name" value="Cathepsin D"/>
    <property type="match status" value="1"/>
</dbReference>
<dbReference type="SUPFAM" id="SSF50630">
    <property type="entry name" value="Acid proteases"/>
    <property type="match status" value="1"/>
</dbReference>
<keyword evidence="5" id="KW-1185">Reference proteome</keyword>
<dbReference type="GO" id="GO:0006508">
    <property type="term" value="P:proteolysis"/>
    <property type="evidence" value="ECO:0007669"/>
    <property type="project" value="InterPro"/>
</dbReference>
<dbReference type="EMBL" id="KI925459">
    <property type="protein sequence ID" value="ETW80500.1"/>
    <property type="molecule type" value="Genomic_DNA"/>
</dbReference>
<evidence type="ECO:0000313" key="5">
    <source>
        <dbReference type="Proteomes" id="UP000030671"/>
    </source>
</evidence>
<dbReference type="FunCoup" id="W4K554">
    <property type="interactions" value="40"/>
</dbReference>
<dbReference type="PANTHER" id="PTHR47966:SF51">
    <property type="entry name" value="BETA-SITE APP-CLEAVING ENZYME, ISOFORM A-RELATED"/>
    <property type="match status" value="1"/>
</dbReference>
<evidence type="ECO:0000259" key="3">
    <source>
        <dbReference type="PROSITE" id="PS51767"/>
    </source>
</evidence>
<evidence type="ECO:0000313" key="4">
    <source>
        <dbReference type="EMBL" id="ETW80500.1"/>
    </source>
</evidence>
<dbReference type="Gene3D" id="2.40.70.10">
    <property type="entry name" value="Acid Proteases"/>
    <property type="match status" value="2"/>
</dbReference>
<accession>W4K554</accession>
<dbReference type="CDD" id="cd05471">
    <property type="entry name" value="pepsin_like"/>
    <property type="match status" value="1"/>
</dbReference>
<organism evidence="4 5">
    <name type="scientific">Heterobasidion irregulare (strain TC 32-1)</name>
    <dbReference type="NCBI Taxonomy" id="747525"/>
    <lineage>
        <taxon>Eukaryota</taxon>
        <taxon>Fungi</taxon>
        <taxon>Dikarya</taxon>
        <taxon>Basidiomycota</taxon>
        <taxon>Agaricomycotina</taxon>
        <taxon>Agaricomycetes</taxon>
        <taxon>Russulales</taxon>
        <taxon>Bondarzewiaceae</taxon>
        <taxon>Heterobasidion</taxon>
        <taxon>Heterobasidion annosum species complex</taxon>
    </lineage>
</organism>
<dbReference type="PROSITE" id="PS51767">
    <property type="entry name" value="PEPTIDASE_A1"/>
    <property type="match status" value="1"/>
</dbReference>
<dbReference type="eggNOG" id="KOG1339">
    <property type="taxonomic scope" value="Eukaryota"/>
</dbReference>
<name>W4K554_HETIT</name>
<dbReference type="GO" id="GO:0004190">
    <property type="term" value="F:aspartic-type endopeptidase activity"/>
    <property type="evidence" value="ECO:0007669"/>
    <property type="project" value="InterPro"/>
</dbReference>
<dbReference type="Proteomes" id="UP000030671">
    <property type="component" value="Unassembled WGS sequence"/>
</dbReference>
<dbReference type="InterPro" id="IPR001461">
    <property type="entry name" value="Aspartic_peptidase_A1"/>
</dbReference>
<dbReference type="Pfam" id="PF00026">
    <property type="entry name" value="Asp"/>
    <property type="match status" value="1"/>
</dbReference>
<protein>
    <recommendedName>
        <fullName evidence="3">Peptidase A1 domain-containing protein</fullName>
    </recommendedName>
</protein>
<dbReference type="InterPro" id="IPR021109">
    <property type="entry name" value="Peptidase_aspartic_dom_sf"/>
</dbReference>